<name>A0A327ZNP5_9STAP</name>
<keyword evidence="2" id="KW-1185">Reference proteome</keyword>
<protein>
    <submittedName>
        <fullName evidence="1">Uncharacterized protein</fullName>
    </submittedName>
</protein>
<dbReference type="Proteomes" id="UP000249808">
    <property type="component" value="Unassembled WGS sequence"/>
</dbReference>
<dbReference type="EMBL" id="PZJH01000006">
    <property type="protein sequence ID" value="RAK43990.1"/>
    <property type="molecule type" value="Genomic_DNA"/>
</dbReference>
<evidence type="ECO:0000313" key="1">
    <source>
        <dbReference type="EMBL" id="RAK43990.1"/>
    </source>
</evidence>
<organism evidence="1 2">
    <name type="scientific">Macrococcus epidermidis</name>
    <dbReference type="NCBI Taxonomy" id="1902580"/>
    <lineage>
        <taxon>Bacteria</taxon>
        <taxon>Bacillati</taxon>
        <taxon>Bacillota</taxon>
        <taxon>Bacilli</taxon>
        <taxon>Bacillales</taxon>
        <taxon>Staphylococcaceae</taxon>
        <taxon>Macrococcus</taxon>
    </lineage>
</organism>
<dbReference type="RefSeq" id="WP_111716776.1">
    <property type="nucleotide sequence ID" value="NZ_JBHSSR010000016.1"/>
</dbReference>
<proteinExistence type="predicted"/>
<evidence type="ECO:0000313" key="2">
    <source>
        <dbReference type="Proteomes" id="UP000249808"/>
    </source>
</evidence>
<dbReference type="AlphaFoldDB" id="A0A327ZNP5"/>
<reference evidence="1 2" key="1">
    <citation type="journal article" date="2018" name="Front. Microbiol.">
        <title>Description and Comparative Genomics of Macrococcus caseolyticus subsp. hominis subsp. nov., Macrococcus goetzii sp. nov., Macrococcus epidermidis sp. nov., and Macrococcus bohemicus sp. nov., Novel Macrococci From Human Clinical Material With Virulence Potential and Suspected Uptake of Foreign DNA by Natural Transformation.</title>
        <authorList>
            <person name="Maslanova I."/>
            <person name="Wertheimer Z."/>
            <person name="Sedlacek I."/>
            <person name="Svec P."/>
            <person name="Indrakova A."/>
            <person name="Kovarovic V."/>
            <person name="Schumann P."/>
            <person name="Sproer C."/>
            <person name="Kralova S."/>
            <person name="Sedo O."/>
            <person name="Kristofova L."/>
            <person name="Vrbovska V."/>
            <person name="Fuzik T."/>
            <person name="Petras P."/>
            <person name="Zdrahal Z."/>
            <person name="Ruzickova V."/>
            <person name="Doskar J."/>
            <person name="Pantucek R."/>
        </authorList>
    </citation>
    <scope>NUCLEOTIDE SEQUENCE [LARGE SCALE GENOMIC DNA]</scope>
    <source>
        <strain evidence="1 2">01/688</strain>
    </source>
</reference>
<sequence>MLEVDKEKIQKMLESDLTSDEIAEYSGIAYTTARELKDGITSIDEASFRTQVKLTYGYKIAFEGHVPEEVSLKRRIAIVDAAIGINKIDGLVLTDEYIEKMYDMAHGRIKRSEFAEYVLQETTKSD</sequence>
<gene>
    <name evidence="1" type="ORF">BHU61_10605</name>
</gene>
<comment type="caution">
    <text evidence="1">The sequence shown here is derived from an EMBL/GenBank/DDBJ whole genome shotgun (WGS) entry which is preliminary data.</text>
</comment>
<accession>A0A327ZNP5</accession>